<reference evidence="1" key="1">
    <citation type="journal article" date="2021" name="Proc. Natl. Acad. Sci. U.S.A.">
        <title>A Catalog of Tens of Thousands of Viruses from Human Metagenomes Reveals Hidden Associations with Chronic Diseases.</title>
        <authorList>
            <person name="Tisza M.J."/>
            <person name="Buck C.B."/>
        </authorList>
    </citation>
    <scope>NUCLEOTIDE SEQUENCE</scope>
    <source>
        <strain evidence="1">CtFbM77</strain>
    </source>
</reference>
<sequence>MARKRSKANISLNKMQNFVYAFQRAPDKVREGLRSAMDRWAASTQGDYDSATGYGSGFTNVKGSSFAKVEDTKKGKGLYVTVGHEAYIARFLEVGTKAHDVPHKRGSKAWVIRVSGIKGSKALSKVWDKRRKEIPEAIEKVIKKAIEGGE</sequence>
<accession>A0A8S5U358</accession>
<dbReference type="EMBL" id="BK015997">
    <property type="protein sequence ID" value="DAF88846.1"/>
    <property type="molecule type" value="Genomic_DNA"/>
</dbReference>
<protein>
    <submittedName>
        <fullName evidence="1">Putative tail-component</fullName>
    </submittedName>
</protein>
<organism evidence="1">
    <name type="scientific">Siphoviridae sp. ctFbM77</name>
    <dbReference type="NCBI Taxonomy" id="2825405"/>
    <lineage>
        <taxon>Viruses</taxon>
        <taxon>Duplodnaviria</taxon>
        <taxon>Heunggongvirae</taxon>
        <taxon>Uroviricota</taxon>
        <taxon>Caudoviricetes</taxon>
    </lineage>
</organism>
<name>A0A8S5U358_9CAUD</name>
<evidence type="ECO:0000313" key="1">
    <source>
        <dbReference type="EMBL" id="DAF88846.1"/>
    </source>
</evidence>
<proteinExistence type="predicted"/>